<reference evidence="2" key="1">
    <citation type="submission" date="2021-03" db="EMBL/GenBank/DDBJ databases">
        <title>Draft genome sequence of rust myrtle Austropuccinia psidii MF-1, a brazilian biotype.</title>
        <authorList>
            <person name="Quecine M.C."/>
            <person name="Pachon D.M.R."/>
            <person name="Bonatelli M.L."/>
            <person name="Correr F.H."/>
            <person name="Franceschini L.M."/>
            <person name="Leite T.F."/>
            <person name="Margarido G.R.A."/>
            <person name="Almeida C.A."/>
            <person name="Ferrarezi J.A."/>
            <person name="Labate C.A."/>
        </authorList>
    </citation>
    <scope>NUCLEOTIDE SEQUENCE</scope>
    <source>
        <strain evidence="2">MF-1</strain>
    </source>
</reference>
<feature type="compositionally biased region" description="Low complexity" evidence="1">
    <location>
        <begin position="141"/>
        <end position="150"/>
    </location>
</feature>
<gene>
    <name evidence="2" type="ORF">O181_128392</name>
</gene>
<feature type="compositionally biased region" description="Basic and acidic residues" evidence="1">
    <location>
        <begin position="169"/>
        <end position="178"/>
    </location>
</feature>
<dbReference type="EMBL" id="AVOT02131451">
    <property type="protein sequence ID" value="MBW0588677.1"/>
    <property type="molecule type" value="Genomic_DNA"/>
</dbReference>
<organism evidence="2 3">
    <name type="scientific">Austropuccinia psidii MF-1</name>
    <dbReference type="NCBI Taxonomy" id="1389203"/>
    <lineage>
        <taxon>Eukaryota</taxon>
        <taxon>Fungi</taxon>
        <taxon>Dikarya</taxon>
        <taxon>Basidiomycota</taxon>
        <taxon>Pucciniomycotina</taxon>
        <taxon>Pucciniomycetes</taxon>
        <taxon>Pucciniales</taxon>
        <taxon>Sphaerophragmiaceae</taxon>
        <taxon>Austropuccinia</taxon>
    </lineage>
</organism>
<comment type="caution">
    <text evidence="2">The sequence shown here is derived from an EMBL/GenBank/DDBJ whole genome shotgun (WGS) entry which is preliminary data.</text>
</comment>
<sequence length="193" mass="21419">MDLDQDIQVINQKRQKSEHRGKAQMENSRNSTSSQRLASTFDTLLESPTAYITAIAVSRPESFLTGSSGDIPVSVQKLVYGGKEAGKFLGPEKDRGPSEGLESHVFQRTSHQDKGFAEKQKHFFRGPEEKVGQKEGQQPIGSSSNLLNKLQKGKGKVQVKQTLPTELQNSKERKDSHGKCVQYGKNSYGIQKQ</sequence>
<feature type="compositionally biased region" description="Polar residues" evidence="1">
    <location>
        <begin position="184"/>
        <end position="193"/>
    </location>
</feature>
<feature type="region of interest" description="Disordered" evidence="1">
    <location>
        <begin position="1"/>
        <end position="40"/>
    </location>
</feature>
<evidence type="ECO:0000313" key="2">
    <source>
        <dbReference type="EMBL" id="MBW0588677.1"/>
    </source>
</evidence>
<evidence type="ECO:0000313" key="3">
    <source>
        <dbReference type="Proteomes" id="UP000765509"/>
    </source>
</evidence>
<dbReference type="AlphaFoldDB" id="A0A9Q3KZR9"/>
<accession>A0A9Q3KZR9</accession>
<protein>
    <submittedName>
        <fullName evidence="2">Uncharacterized protein</fullName>
    </submittedName>
</protein>
<feature type="compositionally biased region" description="Polar residues" evidence="1">
    <location>
        <begin position="25"/>
        <end position="40"/>
    </location>
</feature>
<name>A0A9Q3KZR9_9BASI</name>
<proteinExistence type="predicted"/>
<keyword evidence="3" id="KW-1185">Reference proteome</keyword>
<feature type="region of interest" description="Disordered" evidence="1">
    <location>
        <begin position="126"/>
        <end position="193"/>
    </location>
</feature>
<dbReference type="Proteomes" id="UP000765509">
    <property type="component" value="Unassembled WGS sequence"/>
</dbReference>
<evidence type="ECO:0000256" key="1">
    <source>
        <dbReference type="SAM" id="MobiDB-lite"/>
    </source>
</evidence>